<dbReference type="EMBL" id="MGJN01000003">
    <property type="protein sequence ID" value="OGN07671.1"/>
    <property type="molecule type" value="Genomic_DNA"/>
</dbReference>
<dbReference type="SMART" id="SM00327">
    <property type="entry name" value="VWA"/>
    <property type="match status" value="1"/>
</dbReference>
<evidence type="ECO:0000313" key="4">
    <source>
        <dbReference type="Proteomes" id="UP000176834"/>
    </source>
</evidence>
<evidence type="ECO:0000256" key="1">
    <source>
        <dbReference type="SAM" id="Phobius"/>
    </source>
</evidence>
<name>A0A1F8F3G0_9BACT</name>
<evidence type="ECO:0000259" key="2">
    <source>
        <dbReference type="SMART" id="SM00327"/>
    </source>
</evidence>
<feature type="transmembrane region" description="Helical" evidence="1">
    <location>
        <begin position="37"/>
        <end position="58"/>
    </location>
</feature>
<gene>
    <name evidence="3" type="ORF">A3B86_02430</name>
</gene>
<feature type="transmembrane region" description="Helical" evidence="1">
    <location>
        <begin position="86"/>
        <end position="108"/>
    </location>
</feature>
<dbReference type="InterPro" id="IPR002035">
    <property type="entry name" value="VWF_A"/>
</dbReference>
<reference evidence="3 4" key="1">
    <citation type="journal article" date="2016" name="Nat. Commun.">
        <title>Thousands of microbial genomes shed light on interconnected biogeochemical processes in an aquifer system.</title>
        <authorList>
            <person name="Anantharaman K."/>
            <person name="Brown C.T."/>
            <person name="Hug L.A."/>
            <person name="Sharon I."/>
            <person name="Castelle C.J."/>
            <person name="Probst A.J."/>
            <person name="Thomas B.C."/>
            <person name="Singh A."/>
            <person name="Wilkins M.J."/>
            <person name="Karaoz U."/>
            <person name="Brodie E.L."/>
            <person name="Williams K.H."/>
            <person name="Hubbard S.S."/>
            <person name="Banfield J.F."/>
        </authorList>
    </citation>
    <scope>NUCLEOTIDE SEQUENCE [LARGE SCALE GENOMIC DNA]</scope>
</reference>
<feature type="transmembrane region" description="Helical" evidence="1">
    <location>
        <begin position="362"/>
        <end position="383"/>
    </location>
</feature>
<keyword evidence="1" id="KW-0472">Membrane</keyword>
<feature type="domain" description="VWFA" evidence="2">
    <location>
        <begin position="122"/>
        <end position="321"/>
    </location>
</feature>
<comment type="caution">
    <text evidence="3">The sequence shown here is derived from an EMBL/GenBank/DDBJ whole genome shotgun (WGS) entry which is preliminary data.</text>
</comment>
<keyword evidence="1" id="KW-1133">Transmembrane helix</keyword>
<dbReference type="Gene3D" id="3.40.50.410">
    <property type="entry name" value="von Willebrand factor, type A domain"/>
    <property type="match status" value="1"/>
</dbReference>
<proteinExistence type="predicted"/>
<evidence type="ECO:0000313" key="3">
    <source>
        <dbReference type="EMBL" id="OGN07671.1"/>
    </source>
</evidence>
<dbReference type="InterPro" id="IPR036465">
    <property type="entry name" value="vWFA_dom_sf"/>
</dbReference>
<dbReference type="CDD" id="cd00198">
    <property type="entry name" value="vWFA"/>
    <property type="match status" value="1"/>
</dbReference>
<dbReference type="Proteomes" id="UP000176834">
    <property type="component" value="Unassembled WGS sequence"/>
</dbReference>
<organism evidence="3 4">
    <name type="scientific">Candidatus Yanofskybacteria bacterium RIFCSPHIGHO2_02_FULL_38_22b</name>
    <dbReference type="NCBI Taxonomy" id="1802673"/>
    <lineage>
        <taxon>Bacteria</taxon>
        <taxon>Candidatus Yanofskyibacteriota</taxon>
    </lineage>
</organism>
<dbReference type="SUPFAM" id="SSF53300">
    <property type="entry name" value="vWA-like"/>
    <property type="match status" value="1"/>
</dbReference>
<accession>A0A1F8F3G0</accession>
<dbReference type="AlphaFoldDB" id="A0A1F8F3G0"/>
<keyword evidence="1" id="KW-0812">Transmembrane</keyword>
<sequence length="391" mass="44712">MEKIILEMLSFYEAVVLKLGIFLDLDLSAIRYGNVRLAVLVWYIIGALLLIKVAMLVFGRRKHSIMYSGHLIYPRTNFIKKAYFRLLYGLSFIGVAFFSIALAAPHLLSAGEEIRITQSRERIDFIDLSISMGWPYGEADMSLAEFARNYYLKFLEMRKSQNDRISIWVFSTEAYNIEGFSDDSELYFPKVRDAPYVLADPRHQCLPHSANDPNDACIDIVVSKERIGLWPGEGDTDIAGALMAGIRYFDENGRTSNRPRAILMITDLAASTYPELELREMQNRGIRPYVIYIANTNYSNSKEINSAIRQENTEKLKKTLASYGGVYFDINDKLAMEKAYRTIDHLEKIEEKEIKRTARMDIFQPFLISGLLVMFFALVLGLVSELVGTYP</sequence>
<protein>
    <recommendedName>
        <fullName evidence="2">VWFA domain-containing protein</fullName>
    </recommendedName>
</protein>